<dbReference type="InterPro" id="IPR013106">
    <property type="entry name" value="Ig_V-set"/>
</dbReference>
<evidence type="ECO:0000256" key="2">
    <source>
        <dbReference type="ARBA" id="ARBA00023136"/>
    </source>
</evidence>
<evidence type="ECO:0000256" key="3">
    <source>
        <dbReference type="ARBA" id="ARBA00023319"/>
    </source>
</evidence>
<gene>
    <name evidence="5" type="ORF">SKAU_G00418780</name>
</gene>
<dbReference type="GO" id="GO:0001817">
    <property type="term" value="P:regulation of cytokine production"/>
    <property type="evidence" value="ECO:0007669"/>
    <property type="project" value="TreeGrafter"/>
</dbReference>
<dbReference type="Pfam" id="PF07686">
    <property type="entry name" value="V-set"/>
    <property type="match status" value="1"/>
</dbReference>
<sequence length="283" mass="32771">MEDTFLSFDSAGWFPEPSVFWTDENDRNVTEGTETNIALGEDGLYRIRTALSCLLIITDLHIVIPKSNVTGPYQGETVLPCHFYFDHKVPPESIILHWWRHDIRRSTPIYVFENNQRQKQAEDPDYSNRTELYYDIQLGDASLKMWNLRLQDSGQYICDVWSEGYSRRRQGRVELSVAAKPSKVGHISQKGKCLHFNSTGWFPEPFAFWTNENDSIVTEHNQTSITQREDDLYSISTVLEPTSGWRSRSLHLCYTNPDTGERQTDVYHRAAKSSGDNFCENQE</sequence>
<dbReference type="GO" id="GO:0050852">
    <property type="term" value="P:T cell receptor signaling pathway"/>
    <property type="evidence" value="ECO:0007669"/>
    <property type="project" value="TreeGrafter"/>
</dbReference>
<feature type="domain" description="Ig-like" evidence="4">
    <location>
        <begin position="65"/>
        <end position="174"/>
    </location>
</feature>
<dbReference type="PANTHER" id="PTHR24100:SF130">
    <property type="entry name" value="BUTYROPHILIN-LIKE PROTEIN 9"/>
    <property type="match status" value="1"/>
</dbReference>
<organism evidence="5 6">
    <name type="scientific">Synaphobranchus kaupii</name>
    <name type="common">Kaup's arrowtooth eel</name>
    <dbReference type="NCBI Taxonomy" id="118154"/>
    <lineage>
        <taxon>Eukaryota</taxon>
        <taxon>Metazoa</taxon>
        <taxon>Chordata</taxon>
        <taxon>Craniata</taxon>
        <taxon>Vertebrata</taxon>
        <taxon>Euteleostomi</taxon>
        <taxon>Actinopterygii</taxon>
        <taxon>Neopterygii</taxon>
        <taxon>Teleostei</taxon>
        <taxon>Anguilliformes</taxon>
        <taxon>Synaphobranchidae</taxon>
        <taxon>Synaphobranchus</taxon>
    </lineage>
</organism>
<name>A0A9Q1E683_SYNKA</name>
<keyword evidence="2" id="KW-0472">Membrane</keyword>
<dbReference type="Gene3D" id="2.60.40.10">
    <property type="entry name" value="Immunoglobulins"/>
    <property type="match status" value="3"/>
</dbReference>
<dbReference type="AlphaFoldDB" id="A0A9Q1E683"/>
<dbReference type="OrthoDB" id="7225082at2759"/>
<proteinExistence type="predicted"/>
<dbReference type="PANTHER" id="PTHR24100">
    <property type="entry name" value="BUTYROPHILIN"/>
    <property type="match status" value="1"/>
</dbReference>
<comment type="caution">
    <text evidence="5">The sequence shown here is derived from an EMBL/GenBank/DDBJ whole genome shotgun (WGS) entry which is preliminary data.</text>
</comment>
<dbReference type="GO" id="GO:0009897">
    <property type="term" value="C:external side of plasma membrane"/>
    <property type="evidence" value="ECO:0007669"/>
    <property type="project" value="TreeGrafter"/>
</dbReference>
<dbReference type="InterPro" id="IPR036179">
    <property type="entry name" value="Ig-like_dom_sf"/>
</dbReference>
<keyword evidence="6" id="KW-1185">Reference proteome</keyword>
<dbReference type="Proteomes" id="UP001152622">
    <property type="component" value="Chromosome 24"/>
</dbReference>
<dbReference type="SUPFAM" id="SSF48726">
    <property type="entry name" value="Immunoglobulin"/>
    <property type="match status" value="1"/>
</dbReference>
<dbReference type="InterPro" id="IPR007110">
    <property type="entry name" value="Ig-like_dom"/>
</dbReference>
<dbReference type="PROSITE" id="PS50835">
    <property type="entry name" value="IG_LIKE"/>
    <property type="match status" value="1"/>
</dbReference>
<dbReference type="InterPro" id="IPR003599">
    <property type="entry name" value="Ig_sub"/>
</dbReference>
<dbReference type="InterPro" id="IPR013783">
    <property type="entry name" value="Ig-like_fold"/>
</dbReference>
<keyword evidence="3" id="KW-0393">Immunoglobulin domain</keyword>
<dbReference type="SMART" id="SM00409">
    <property type="entry name" value="IG"/>
    <property type="match status" value="1"/>
</dbReference>
<evidence type="ECO:0000256" key="1">
    <source>
        <dbReference type="ARBA" id="ARBA00004370"/>
    </source>
</evidence>
<evidence type="ECO:0000313" key="6">
    <source>
        <dbReference type="Proteomes" id="UP001152622"/>
    </source>
</evidence>
<dbReference type="InterPro" id="IPR050504">
    <property type="entry name" value="IgSF_BTN/MOG"/>
</dbReference>
<evidence type="ECO:0000259" key="4">
    <source>
        <dbReference type="PROSITE" id="PS50835"/>
    </source>
</evidence>
<evidence type="ECO:0000313" key="5">
    <source>
        <dbReference type="EMBL" id="KAJ8332982.1"/>
    </source>
</evidence>
<accession>A0A9Q1E683</accession>
<comment type="subcellular location">
    <subcellularLocation>
        <location evidence="1">Membrane</location>
    </subcellularLocation>
</comment>
<dbReference type="EMBL" id="JAINUF010000024">
    <property type="protein sequence ID" value="KAJ8332982.1"/>
    <property type="molecule type" value="Genomic_DNA"/>
</dbReference>
<dbReference type="GO" id="GO:0005102">
    <property type="term" value="F:signaling receptor binding"/>
    <property type="evidence" value="ECO:0007669"/>
    <property type="project" value="TreeGrafter"/>
</dbReference>
<reference evidence="5" key="1">
    <citation type="journal article" date="2023" name="Science">
        <title>Genome structures resolve the early diversification of teleost fishes.</title>
        <authorList>
            <person name="Parey E."/>
            <person name="Louis A."/>
            <person name="Montfort J."/>
            <person name="Bouchez O."/>
            <person name="Roques C."/>
            <person name="Iampietro C."/>
            <person name="Lluch J."/>
            <person name="Castinel A."/>
            <person name="Donnadieu C."/>
            <person name="Desvignes T."/>
            <person name="Floi Bucao C."/>
            <person name="Jouanno E."/>
            <person name="Wen M."/>
            <person name="Mejri S."/>
            <person name="Dirks R."/>
            <person name="Jansen H."/>
            <person name="Henkel C."/>
            <person name="Chen W.J."/>
            <person name="Zahm M."/>
            <person name="Cabau C."/>
            <person name="Klopp C."/>
            <person name="Thompson A.W."/>
            <person name="Robinson-Rechavi M."/>
            <person name="Braasch I."/>
            <person name="Lecointre G."/>
            <person name="Bobe J."/>
            <person name="Postlethwait J.H."/>
            <person name="Berthelot C."/>
            <person name="Roest Crollius H."/>
            <person name="Guiguen Y."/>
        </authorList>
    </citation>
    <scope>NUCLEOTIDE SEQUENCE</scope>
    <source>
        <strain evidence="5">WJC10195</strain>
    </source>
</reference>
<protein>
    <recommendedName>
        <fullName evidence="4">Ig-like domain-containing protein</fullName>
    </recommendedName>
</protein>
<dbReference type="InterPro" id="IPR053896">
    <property type="entry name" value="BTN3A2-like_Ig-C"/>
</dbReference>
<dbReference type="Pfam" id="PF22705">
    <property type="entry name" value="C2-set_3"/>
    <property type="match status" value="2"/>
</dbReference>